<gene>
    <name evidence="7" type="ORF">NCTC13315_01212</name>
</gene>
<dbReference type="AlphaFoldDB" id="A0A378I1T7"/>
<evidence type="ECO:0000259" key="6">
    <source>
        <dbReference type="Pfam" id="PF04932"/>
    </source>
</evidence>
<name>A0A378I1T7_9GAMM</name>
<evidence type="ECO:0000313" key="7">
    <source>
        <dbReference type="EMBL" id="STX28680.1"/>
    </source>
</evidence>
<feature type="transmembrane region" description="Helical" evidence="5">
    <location>
        <begin position="155"/>
        <end position="174"/>
    </location>
</feature>
<keyword evidence="3 5" id="KW-1133">Transmembrane helix</keyword>
<keyword evidence="8" id="KW-1185">Reference proteome</keyword>
<dbReference type="PANTHER" id="PTHR37422:SF13">
    <property type="entry name" value="LIPOPOLYSACCHARIDE BIOSYNTHESIS PROTEIN PA4999-RELATED"/>
    <property type="match status" value="1"/>
</dbReference>
<accession>A0A378I1T7</accession>
<proteinExistence type="predicted"/>
<feature type="transmembrane region" description="Helical" evidence="5">
    <location>
        <begin position="67"/>
        <end position="93"/>
    </location>
</feature>
<evidence type="ECO:0000256" key="5">
    <source>
        <dbReference type="SAM" id="Phobius"/>
    </source>
</evidence>
<feature type="transmembrane region" description="Helical" evidence="5">
    <location>
        <begin position="203"/>
        <end position="220"/>
    </location>
</feature>
<evidence type="ECO:0000256" key="1">
    <source>
        <dbReference type="ARBA" id="ARBA00004141"/>
    </source>
</evidence>
<dbReference type="GO" id="GO:0016020">
    <property type="term" value="C:membrane"/>
    <property type="evidence" value="ECO:0007669"/>
    <property type="project" value="UniProtKB-SubCell"/>
</dbReference>
<keyword evidence="2 5" id="KW-0812">Transmembrane</keyword>
<evidence type="ECO:0000256" key="3">
    <source>
        <dbReference type="ARBA" id="ARBA00022989"/>
    </source>
</evidence>
<organism evidence="7 8">
    <name type="scientific">Legionella beliardensis</name>
    <dbReference type="NCBI Taxonomy" id="91822"/>
    <lineage>
        <taxon>Bacteria</taxon>
        <taxon>Pseudomonadati</taxon>
        <taxon>Pseudomonadota</taxon>
        <taxon>Gammaproteobacteria</taxon>
        <taxon>Legionellales</taxon>
        <taxon>Legionellaceae</taxon>
        <taxon>Legionella</taxon>
    </lineage>
</organism>
<sequence>MAMLEITWPKFIVKDAATVLLAALLLAIPISSSGKSIFASLSLVVILLSREHRTQIKEILSRSWCKAILSLVVFALIACLWTPANMQIMVFVLEKYSKLLYLPIFLVGFRNERARYLGVHAFLIAMFITACLSIGKEFNLLTTSHAYADHVFRNHIMTSMMMAFAAYLASFLFFKHKGYMRFVYGSLVALYSYQVLFINTARIGYIIYIALLITLLAQVLNKRQALLGLLSVAFFCSICYQLTPTVQERMTSLYSNVLHYQQDKNTSVGFRLQFHSYAKELFKRHPLMGGGTGSFIYYFEKEDPVPAWGARYNGYKLGHKLLEPHSQYWLTAAELGLIGLIIFAVLFLNLFKEVMQLRVWRFPAIALLILIAIGNFSDSLLFYSGSGYFFIVFMALFLSERQR</sequence>
<protein>
    <submittedName>
        <fullName evidence="7">O-antigen biosynthesis protein</fullName>
    </submittedName>
</protein>
<keyword evidence="4 5" id="KW-0472">Membrane</keyword>
<evidence type="ECO:0000313" key="8">
    <source>
        <dbReference type="Proteomes" id="UP000254968"/>
    </source>
</evidence>
<feature type="transmembrane region" description="Helical" evidence="5">
    <location>
        <begin position="328"/>
        <end position="351"/>
    </location>
</feature>
<feature type="transmembrane region" description="Helical" evidence="5">
    <location>
        <begin position="225"/>
        <end position="243"/>
    </location>
</feature>
<evidence type="ECO:0000256" key="2">
    <source>
        <dbReference type="ARBA" id="ARBA00022692"/>
    </source>
</evidence>
<feature type="transmembrane region" description="Helical" evidence="5">
    <location>
        <begin position="181"/>
        <end position="197"/>
    </location>
</feature>
<evidence type="ECO:0000256" key="4">
    <source>
        <dbReference type="ARBA" id="ARBA00023136"/>
    </source>
</evidence>
<feature type="domain" description="O-antigen ligase-related" evidence="6">
    <location>
        <begin position="189"/>
        <end position="344"/>
    </location>
</feature>
<dbReference type="Proteomes" id="UP000254968">
    <property type="component" value="Unassembled WGS sequence"/>
</dbReference>
<dbReference type="PANTHER" id="PTHR37422">
    <property type="entry name" value="TEICHURONIC ACID BIOSYNTHESIS PROTEIN TUAE"/>
    <property type="match status" value="1"/>
</dbReference>
<comment type="subcellular location">
    <subcellularLocation>
        <location evidence="1">Membrane</location>
        <topology evidence="1">Multi-pass membrane protein</topology>
    </subcellularLocation>
</comment>
<feature type="transmembrane region" description="Helical" evidence="5">
    <location>
        <begin position="380"/>
        <end position="398"/>
    </location>
</feature>
<dbReference type="InterPro" id="IPR051533">
    <property type="entry name" value="WaaL-like"/>
</dbReference>
<feature type="transmembrane region" description="Helical" evidence="5">
    <location>
        <begin position="358"/>
        <end position="374"/>
    </location>
</feature>
<dbReference type="EMBL" id="UGNV01000001">
    <property type="protein sequence ID" value="STX28680.1"/>
    <property type="molecule type" value="Genomic_DNA"/>
</dbReference>
<reference evidence="7 8" key="1">
    <citation type="submission" date="2018-06" db="EMBL/GenBank/DDBJ databases">
        <authorList>
            <consortium name="Pathogen Informatics"/>
            <person name="Doyle S."/>
        </authorList>
    </citation>
    <scope>NUCLEOTIDE SEQUENCE [LARGE SCALE GENOMIC DNA]</scope>
    <source>
        <strain evidence="7 8">NCTC13315</strain>
    </source>
</reference>
<feature type="transmembrane region" description="Helical" evidence="5">
    <location>
        <begin position="114"/>
        <end position="135"/>
    </location>
</feature>
<dbReference type="OrthoDB" id="9795248at2"/>
<dbReference type="Pfam" id="PF04932">
    <property type="entry name" value="Wzy_C"/>
    <property type="match status" value="1"/>
</dbReference>
<dbReference type="RefSeq" id="WP_115302407.1">
    <property type="nucleotide sequence ID" value="NZ_CAAAHO010000001.1"/>
</dbReference>
<dbReference type="InterPro" id="IPR007016">
    <property type="entry name" value="O-antigen_ligase-rel_domated"/>
</dbReference>